<comment type="caution">
    <text evidence="7">The sequence shown here is derived from an EMBL/GenBank/DDBJ whole genome shotgun (WGS) entry which is preliminary data.</text>
</comment>
<evidence type="ECO:0000256" key="1">
    <source>
        <dbReference type="ARBA" id="ARBA00022598"/>
    </source>
</evidence>
<dbReference type="GO" id="GO:0006424">
    <property type="term" value="P:glutamyl-tRNA aminoacylation"/>
    <property type="evidence" value="ECO:0007669"/>
    <property type="project" value="TreeGrafter"/>
</dbReference>
<keyword evidence="3" id="KW-0067">ATP-binding</keyword>
<accession>X1EBJ1</accession>
<keyword evidence="2" id="KW-0547">Nucleotide-binding</keyword>
<evidence type="ECO:0000313" key="7">
    <source>
        <dbReference type="EMBL" id="GAH17750.1"/>
    </source>
</evidence>
<keyword evidence="5" id="KW-0030">Aminoacyl-tRNA synthetase</keyword>
<dbReference type="Gene3D" id="1.10.10.350">
    <property type="match status" value="1"/>
</dbReference>
<keyword evidence="1" id="KW-0436">Ligase</keyword>
<dbReference type="GO" id="GO:0004818">
    <property type="term" value="F:glutamate-tRNA ligase activity"/>
    <property type="evidence" value="ECO:0007669"/>
    <property type="project" value="TreeGrafter"/>
</dbReference>
<evidence type="ECO:0000259" key="6">
    <source>
        <dbReference type="Pfam" id="PF19269"/>
    </source>
</evidence>
<dbReference type="GO" id="GO:0000049">
    <property type="term" value="F:tRNA binding"/>
    <property type="evidence" value="ECO:0007669"/>
    <property type="project" value="InterPro"/>
</dbReference>
<protein>
    <recommendedName>
        <fullName evidence="6">Aminoacyl-tRNA synthetase class I anticodon-binding domain-containing protein</fullName>
    </recommendedName>
</protein>
<evidence type="ECO:0000256" key="4">
    <source>
        <dbReference type="ARBA" id="ARBA00022917"/>
    </source>
</evidence>
<dbReference type="InterPro" id="IPR045462">
    <property type="entry name" value="aa-tRNA-synth_I_cd-bd"/>
</dbReference>
<feature type="non-terminal residue" evidence="7">
    <location>
        <position position="1"/>
    </location>
</feature>
<dbReference type="SUPFAM" id="SSF48163">
    <property type="entry name" value="An anticodon-binding domain of class I aminoacyl-tRNA synthetases"/>
    <property type="match status" value="1"/>
</dbReference>
<sequence length="105" mass="12107">LNFLFKEKIKIEEKALKDAKKTENKEKIINLTISKLASLKEFSKERIEKALREVLDELSVKAGKAFMLIRVAISGKKVSPPLFESIYILGKDRTVQRLTEFKKII</sequence>
<dbReference type="Pfam" id="PF19269">
    <property type="entry name" value="Anticodon_2"/>
    <property type="match status" value="1"/>
</dbReference>
<proteinExistence type="predicted"/>
<dbReference type="InterPro" id="IPR049940">
    <property type="entry name" value="GluQ/Sye"/>
</dbReference>
<keyword evidence="4" id="KW-0648">Protein biosynthesis</keyword>
<dbReference type="AlphaFoldDB" id="X1EBJ1"/>
<gene>
    <name evidence="7" type="ORF">S01H4_55233</name>
</gene>
<evidence type="ECO:0000256" key="2">
    <source>
        <dbReference type="ARBA" id="ARBA00022741"/>
    </source>
</evidence>
<dbReference type="InterPro" id="IPR008925">
    <property type="entry name" value="aa_tRNA-synth_I_cd-bd_sf"/>
</dbReference>
<name>X1EBJ1_9ZZZZ</name>
<dbReference type="GO" id="GO:0005829">
    <property type="term" value="C:cytosol"/>
    <property type="evidence" value="ECO:0007669"/>
    <property type="project" value="TreeGrafter"/>
</dbReference>
<feature type="domain" description="Aminoacyl-tRNA synthetase class I anticodon-binding" evidence="6">
    <location>
        <begin position="2"/>
        <end position="100"/>
    </location>
</feature>
<dbReference type="GO" id="GO:0005524">
    <property type="term" value="F:ATP binding"/>
    <property type="evidence" value="ECO:0007669"/>
    <property type="project" value="UniProtKB-KW"/>
</dbReference>
<dbReference type="InterPro" id="IPR020751">
    <property type="entry name" value="aa-tRNA-synth_I_codon-bd_sub2"/>
</dbReference>
<dbReference type="PANTHER" id="PTHR43311">
    <property type="entry name" value="GLUTAMATE--TRNA LIGASE"/>
    <property type="match status" value="1"/>
</dbReference>
<organism evidence="7">
    <name type="scientific">marine sediment metagenome</name>
    <dbReference type="NCBI Taxonomy" id="412755"/>
    <lineage>
        <taxon>unclassified sequences</taxon>
        <taxon>metagenomes</taxon>
        <taxon>ecological metagenomes</taxon>
    </lineage>
</organism>
<reference evidence="7" key="1">
    <citation type="journal article" date="2014" name="Front. Microbiol.">
        <title>High frequency of phylogenetically diverse reductive dehalogenase-homologous genes in deep subseafloor sedimentary metagenomes.</title>
        <authorList>
            <person name="Kawai M."/>
            <person name="Futagami T."/>
            <person name="Toyoda A."/>
            <person name="Takaki Y."/>
            <person name="Nishi S."/>
            <person name="Hori S."/>
            <person name="Arai W."/>
            <person name="Tsubouchi T."/>
            <person name="Morono Y."/>
            <person name="Uchiyama I."/>
            <person name="Ito T."/>
            <person name="Fujiyama A."/>
            <person name="Inagaki F."/>
            <person name="Takami H."/>
        </authorList>
    </citation>
    <scope>NUCLEOTIDE SEQUENCE</scope>
    <source>
        <strain evidence="7">Expedition CK06-06</strain>
    </source>
</reference>
<evidence type="ECO:0000256" key="3">
    <source>
        <dbReference type="ARBA" id="ARBA00022840"/>
    </source>
</evidence>
<dbReference type="PANTHER" id="PTHR43311:SF1">
    <property type="entry name" value="GLUTAMYL-Q TRNA(ASP) SYNTHETASE"/>
    <property type="match status" value="1"/>
</dbReference>
<dbReference type="EMBL" id="BART01031853">
    <property type="protein sequence ID" value="GAH17750.1"/>
    <property type="molecule type" value="Genomic_DNA"/>
</dbReference>
<evidence type="ECO:0000256" key="5">
    <source>
        <dbReference type="ARBA" id="ARBA00023146"/>
    </source>
</evidence>